<evidence type="ECO:0000313" key="5">
    <source>
        <dbReference type="EMBL" id="MCW5320464.1"/>
    </source>
</evidence>
<dbReference type="Gene3D" id="3.40.50.720">
    <property type="entry name" value="NAD(P)-binding Rossmann-like Domain"/>
    <property type="match status" value="1"/>
</dbReference>
<gene>
    <name evidence="5" type="ORF">D5039_04495</name>
</gene>
<dbReference type="RefSeq" id="WP_321161738.1">
    <property type="nucleotide sequence ID" value="NZ_QZCV01000001.1"/>
</dbReference>
<keyword evidence="6" id="KW-1185">Reference proteome</keyword>
<feature type="domain" description="3-hydroxyacyl-CoA dehydrogenase C-terminal" evidence="3">
    <location>
        <begin position="145"/>
        <end position="231"/>
    </location>
</feature>
<evidence type="ECO:0000259" key="4">
    <source>
        <dbReference type="Pfam" id="PF02737"/>
    </source>
</evidence>
<dbReference type="Pfam" id="PF00725">
    <property type="entry name" value="3HCDH"/>
    <property type="match status" value="1"/>
</dbReference>
<dbReference type="InterPro" id="IPR036291">
    <property type="entry name" value="NAD(P)-bd_dom_sf"/>
</dbReference>
<dbReference type="PANTHER" id="PTHR48075:SF1">
    <property type="entry name" value="LAMBDA-CRYSTALLIN HOMOLOG"/>
    <property type="match status" value="1"/>
</dbReference>
<dbReference type="InterPro" id="IPR013328">
    <property type="entry name" value="6PGD_dom2"/>
</dbReference>
<keyword evidence="2 5" id="KW-0560">Oxidoreductase</keyword>
<name>A0ABT3KRB4_9BURK</name>
<accession>A0ABT3KRB4</accession>
<comment type="caution">
    <text evidence="5">The sequence shown here is derived from an EMBL/GenBank/DDBJ whole genome shotgun (WGS) entry which is preliminary data.</text>
</comment>
<evidence type="ECO:0000259" key="3">
    <source>
        <dbReference type="Pfam" id="PF00725"/>
    </source>
</evidence>
<dbReference type="PANTHER" id="PTHR48075">
    <property type="entry name" value="3-HYDROXYACYL-COA DEHYDROGENASE FAMILY PROTEIN"/>
    <property type="match status" value="1"/>
</dbReference>
<dbReference type="InterPro" id="IPR006176">
    <property type="entry name" value="3-OHacyl-CoA_DH_NAD-bd"/>
</dbReference>
<proteinExistence type="inferred from homology"/>
<comment type="similarity">
    <text evidence="1">Belongs to the 3-hydroxyacyl-CoA dehydrogenase family.</text>
</comment>
<dbReference type="Proteomes" id="UP001208935">
    <property type="component" value="Unassembled WGS sequence"/>
</dbReference>
<dbReference type="SUPFAM" id="SSF51735">
    <property type="entry name" value="NAD(P)-binding Rossmann-fold domains"/>
    <property type="match status" value="1"/>
</dbReference>
<dbReference type="NCBIfam" id="NF004783">
    <property type="entry name" value="PRK06129.1"/>
    <property type="match status" value="1"/>
</dbReference>
<reference evidence="6" key="1">
    <citation type="submission" date="2023-07" db="EMBL/GenBank/DDBJ databases">
        <title>Verminephrobacter genomes.</title>
        <authorList>
            <person name="Lund M.B."/>
        </authorList>
    </citation>
    <scope>NUCLEOTIDE SEQUENCE [LARGE SCALE GENOMIC DNA]</scope>
    <source>
        <strain evidence="6">AtM5-05</strain>
    </source>
</reference>
<evidence type="ECO:0000256" key="1">
    <source>
        <dbReference type="ARBA" id="ARBA00009463"/>
    </source>
</evidence>
<feature type="domain" description="3-hydroxyacyl-CoA dehydrogenase NAD binding" evidence="4">
    <location>
        <begin position="5"/>
        <end position="142"/>
    </location>
</feature>
<dbReference type="InterPro" id="IPR008927">
    <property type="entry name" value="6-PGluconate_DH-like_C_sf"/>
</dbReference>
<evidence type="ECO:0000313" key="6">
    <source>
        <dbReference type="Proteomes" id="UP001208935"/>
    </source>
</evidence>
<dbReference type="InterPro" id="IPR006108">
    <property type="entry name" value="3HC_DH_C"/>
</dbReference>
<dbReference type="SUPFAM" id="SSF48179">
    <property type="entry name" value="6-phosphogluconate dehydrogenase C-terminal domain-like"/>
    <property type="match status" value="1"/>
</dbReference>
<dbReference type="EMBL" id="QZCW01000001">
    <property type="protein sequence ID" value="MCW5320464.1"/>
    <property type="molecule type" value="Genomic_DNA"/>
</dbReference>
<organism evidence="5 6">
    <name type="scientific">Verminephrobacter aporrectodeae subsp. tuberculatae</name>
    <dbReference type="NCBI Taxonomy" id="1110392"/>
    <lineage>
        <taxon>Bacteria</taxon>
        <taxon>Pseudomonadati</taxon>
        <taxon>Pseudomonadota</taxon>
        <taxon>Betaproteobacteria</taxon>
        <taxon>Burkholderiales</taxon>
        <taxon>Comamonadaceae</taxon>
        <taxon>Verminephrobacter</taxon>
    </lineage>
</organism>
<dbReference type="EC" id="1.1.1.35" evidence="5"/>
<dbReference type="Pfam" id="PF02737">
    <property type="entry name" value="3HCDH_N"/>
    <property type="match status" value="1"/>
</dbReference>
<sequence length="270" mass="30079">MAQLPQDLSDLHAHGLLDETPAQVLARVIPCASLEEALADATLVQENLRETLEAKRTIFRAMDRSTAPQTVLASSTSWIKASDITQGLAGRARMLVAHPVNPPHLVPLVELAPAPWTDAAVVQRARRIYTRAGQTPVLVRKEIRGFLLNRIQGMVLNEALNLYEQGHASAADLDLVLKDGLGLRWAFMGPFETIDLNAPEGLLDYARRYAPSLRELAQQSRPNDWDDAMLQRLNAERREALPADGTPARARWRDRRLMALLAHRRTQSNT</sequence>
<evidence type="ECO:0000256" key="2">
    <source>
        <dbReference type="ARBA" id="ARBA00023002"/>
    </source>
</evidence>
<dbReference type="GO" id="GO:0003857">
    <property type="term" value="F:(3S)-3-hydroxyacyl-CoA dehydrogenase (NAD+) activity"/>
    <property type="evidence" value="ECO:0007669"/>
    <property type="project" value="UniProtKB-EC"/>
</dbReference>
<protein>
    <submittedName>
        <fullName evidence="5">3-hydroxyacyl-CoA dehydrogenase</fullName>
        <ecNumber evidence="5">1.1.1.35</ecNumber>
    </submittedName>
</protein>
<dbReference type="Gene3D" id="1.10.1040.10">
    <property type="entry name" value="N-(1-d-carboxylethyl)-l-norvaline Dehydrogenase, domain 2"/>
    <property type="match status" value="1"/>
</dbReference>